<name>A0AAN8TEC3_SOLBU</name>
<accession>A0AAN8TEC3</accession>
<proteinExistence type="predicted"/>
<evidence type="ECO:0000313" key="3">
    <source>
        <dbReference type="Proteomes" id="UP001371456"/>
    </source>
</evidence>
<feature type="region of interest" description="Disordered" evidence="1">
    <location>
        <begin position="57"/>
        <end position="76"/>
    </location>
</feature>
<feature type="compositionally biased region" description="Polar residues" evidence="1">
    <location>
        <begin position="67"/>
        <end position="76"/>
    </location>
</feature>
<organism evidence="2 3">
    <name type="scientific">Solanum bulbocastanum</name>
    <name type="common">Wild potato</name>
    <dbReference type="NCBI Taxonomy" id="147425"/>
    <lineage>
        <taxon>Eukaryota</taxon>
        <taxon>Viridiplantae</taxon>
        <taxon>Streptophyta</taxon>
        <taxon>Embryophyta</taxon>
        <taxon>Tracheophyta</taxon>
        <taxon>Spermatophyta</taxon>
        <taxon>Magnoliopsida</taxon>
        <taxon>eudicotyledons</taxon>
        <taxon>Gunneridae</taxon>
        <taxon>Pentapetalae</taxon>
        <taxon>asterids</taxon>
        <taxon>lamiids</taxon>
        <taxon>Solanales</taxon>
        <taxon>Solanaceae</taxon>
        <taxon>Solanoideae</taxon>
        <taxon>Solaneae</taxon>
        <taxon>Solanum</taxon>
    </lineage>
</organism>
<comment type="caution">
    <text evidence="2">The sequence shown here is derived from an EMBL/GenBank/DDBJ whole genome shotgun (WGS) entry which is preliminary data.</text>
</comment>
<gene>
    <name evidence="2" type="ORF">RDI58_014815</name>
</gene>
<dbReference type="EMBL" id="JBANQN010000006">
    <property type="protein sequence ID" value="KAK6786290.1"/>
    <property type="molecule type" value="Genomic_DNA"/>
</dbReference>
<evidence type="ECO:0000313" key="2">
    <source>
        <dbReference type="EMBL" id="KAK6786290.1"/>
    </source>
</evidence>
<sequence length="324" mass="37843">MNDQVVRDLYSLKDDSPTNDYLSAIDDYLRCDENLDDLNLEHLDDIDLEHELEDNYPLDGHIEDSESSTNSKEYVDNSQEYVKETAEFSLESDEEDYPPIFMNHHKKLDVSKVDDYQDDMTDDPILERIPEPTNTIPKNVGTGFHTFTLDDVKVTACPQRIQNFYTWMVTKNLVEREKYTILLEFTSRLSSILRDWWTTIVQNNPTIDKACNRGDLVTKSDCSCLNRPARQKSVKQYRKFKISRPPDNQSRMTKRTKFFKRICLGNYNKNDICFICSKPVHFAKNFPQSKRSVKTLQLFDDIADHTRIYLSKDDNLRVGIFTGG</sequence>
<evidence type="ECO:0000256" key="1">
    <source>
        <dbReference type="SAM" id="MobiDB-lite"/>
    </source>
</evidence>
<dbReference type="AlphaFoldDB" id="A0AAN8TEC3"/>
<evidence type="ECO:0008006" key="4">
    <source>
        <dbReference type="Google" id="ProtNLM"/>
    </source>
</evidence>
<protein>
    <recommendedName>
        <fullName evidence="4">Polyprotein</fullName>
    </recommendedName>
</protein>
<keyword evidence="3" id="KW-1185">Reference proteome</keyword>
<reference evidence="2 3" key="1">
    <citation type="submission" date="2024-02" db="EMBL/GenBank/DDBJ databases">
        <title>de novo genome assembly of Solanum bulbocastanum strain 11H21.</title>
        <authorList>
            <person name="Hosaka A.J."/>
        </authorList>
    </citation>
    <scope>NUCLEOTIDE SEQUENCE [LARGE SCALE GENOMIC DNA]</scope>
    <source>
        <tissue evidence="2">Young leaves</tissue>
    </source>
</reference>
<dbReference type="Proteomes" id="UP001371456">
    <property type="component" value="Unassembled WGS sequence"/>
</dbReference>